<dbReference type="EMBL" id="BNJF01000001">
    <property type="protein sequence ID" value="GHO45313.1"/>
    <property type="molecule type" value="Genomic_DNA"/>
</dbReference>
<protein>
    <submittedName>
        <fullName evidence="1">Uncharacterized protein</fullName>
    </submittedName>
</protein>
<organism evidence="1 2">
    <name type="scientific">Ktedonospora formicarum</name>
    <dbReference type="NCBI Taxonomy" id="2778364"/>
    <lineage>
        <taxon>Bacteria</taxon>
        <taxon>Bacillati</taxon>
        <taxon>Chloroflexota</taxon>
        <taxon>Ktedonobacteria</taxon>
        <taxon>Ktedonobacterales</taxon>
        <taxon>Ktedonobacteraceae</taxon>
        <taxon>Ktedonospora</taxon>
    </lineage>
</organism>
<reference evidence="1" key="1">
    <citation type="submission" date="2020-10" db="EMBL/GenBank/DDBJ databases">
        <title>Taxonomic study of unclassified bacteria belonging to the class Ktedonobacteria.</title>
        <authorList>
            <person name="Yabe S."/>
            <person name="Wang C.M."/>
            <person name="Zheng Y."/>
            <person name="Sakai Y."/>
            <person name="Cavaletti L."/>
            <person name="Monciardini P."/>
            <person name="Donadio S."/>
        </authorList>
    </citation>
    <scope>NUCLEOTIDE SEQUENCE</scope>
    <source>
        <strain evidence="1">SOSP1-1</strain>
    </source>
</reference>
<comment type="caution">
    <text evidence="1">The sequence shown here is derived from an EMBL/GenBank/DDBJ whole genome shotgun (WGS) entry which is preliminary data.</text>
</comment>
<dbReference type="Proteomes" id="UP000612362">
    <property type="component" value="Unassembled WGS sequence"/>
</dbReference>
<name>A0A8J3MT65_9CHLR</name>
<keyword evidence="2" id="KW-1185">Reference proteome</keyword>
<sequence length="74" mass="8139">MKVGAKIFTGTADISAVFGVVSIVKEYTPATRLFGREIVMSGKVLSKEGSRDYGSIETTYLASCWRLIPFWMLG</sequence>
<dbReference type="AlphaFoldDB" id="A0A8J3MT65"/>
<evidence type="ECO:0000313" key="1">
    <source>
        <dbReference type="EMBL" id="GHO45313.1"/>
    </source>
</evidence>
<accession>A0A8J3MT65</accession>
<evidence type="ECO:0000313" key="2">
    <source>
        <dbReference type="Proteomes" id="UP000612362"/>
    </source>
</evidence>
<gene>
    <name evidence="1" type="ORF">KSX_34760</name>
</gene>
<proteinExistence type="predicted"/>